<evidence type="ECO:0008006" key="3">
    <source>
        <dbReference type="Google" id="ProtNLM"/>
    </source>
</evidence>
<dbReference type="EMBL" id="BLXT01007673">
    <property type="protein sequence ID" value="GFO41154.1"/>
    <property type="molecule type" value="Genomic_DNA"/>
</dbReference>
<sequence length="93" mass="10219">MPLIMVMQCLFLCQVGFLYSVGAMRLMMVLQCLCLCQVGSLEWGSDAFYDVLAVPLPVSSWLVIGGSDASYDGLAVPLPVSSWLVIVWERCLL</sequence>
<proteinExistence type="predicted"/>
<gene>
    <name evidence="1" type="ORF">PoB_006765900</name>
</gene>
<reference evidence="1 2" key="1">
    <citation type="journal article" date="2021" name="Elife">
        <title>Chloroplast acquisition without the gene transfer in kleptoplastic sea slugs, Plakobranchus ocellatus.</title>
        <authorList>
            <person name="Maeda T."/>
            <person name="Takahashi S."/>
            <person name="Yoshida T."/>
            <person name="Shimamura S."/>
            <person name="Takaki Y."/>
            <person name="Nagai Y."/>
            <person name="Toyoda A."/>
            <person name="Suzuki Y."/>
            <person name="Arimoto A."/>
            <person name="Ishii H."/>
            <person name="Satoh N."/>
            <person name="Nishiyama T."/>
            <person name="Hasebe M."/>
            <person name="Maruyama T."/>
            <person name="Minagawa J."/>
            <person name="Obokata J."/>
            <person name="Shigenobu S."/>
        </authorList>
    </citation>
    <scope>NUCLEOTIDE SEQUENCE [LARGE SCALE GENOMIC DNA]</scope>
</reference>
<comment type="caution">
    <text evidence="1">The sequence shown here is derived from an EMBL/GenBank/DDBJ whole genome shotgun (WGS) entry which is preliminary data.</text>
</comment>
<evidence type="ECO:0000313" key="1">
    <source>
        <dbReference type="EMBL" id="GFO41154.1"/>
    </source>
</evidence>
<dbReference type="AlphaFoldDB" id="A0AAV4DA95"/>
<protein>
    <recommendedName>
        <fullName evidence="3">Secreted protein</fullName>
    </recommendedName>
</protein>
<evidence type="ECO:0000313" key="2">
    <source>
        <dbReference type="Proteomes" id="UP000735302"/>
    </source>
</evidence>
<keyword evidence="2" id="KW-1185">Reference proteome</keyword>
<dbReference type="Proteomes" id="UP000735302">
    <property type="component" value="Unassembled WGS sequence"/>
</dbReference>
<organism evidence="1 2">
    <name type="scientific">Plakobranchus ocellatus</name>
    <dbReference type="NCBI Taxonomy" id="259542"/>
    <lineage>
        <taxon>Eukaryota</taxon>
        <taxon>Metazoa</taxon>
        <taxon>Spiralia</taxon>
        <taxon>Lophotrochozoa</taxon>
        <taxon>Mollusca</taxon>
        <taxon>Gastropoda</taxon>
        <taxon>Heterobranchia</taxon>
        <taxon>Euthyneura</taxon>
        <taxon>Panpulmonata</taxon>
        <taxon>Sacoglossa</taxon>
        <taxon>Placobranchoidea</taxon>
        <taxon>Plakobranchidae</taxon>
        <taxon>Plakobranchus</taxon>
    </lineage>
</organism>
<name>A0AAV4DA95_9GAST</name>
<accession>A0AAV4DA95</accession>